<dbReference type="InterPro" id="IPR050868">
    <property type="entry name" value="ELMO_domain-containing"/>
</dbReference>
<dbReference type="Proteomes" id="UP001209570">
    <property type="component" value="Unassembled WGS sequence"/>
</dbReference>
<dbReference type="PROSITE" id="PS51335">
    <property type="entry name" value="ELMO"/>
    <property type="match status" value="1"/>
</dbReference>
<dbReference type="PANTHER" id="PTHR12771">
    <property type="entry name" value="ENGULFMENT AND CELL MOTILITY"/>
    <property type="match status" value="1"/>
</dbReference>
<feature type="region of interest" description="Disordered" evidence="1">
    <location>
        <begin position="239"/>
        <end position="276"/>
    </location>
</feature>
<accession>A0AAD5LTP0</accession>
<dbReference type="Pfam" id="PF04727">
    <property type="entry name" value="ELMO_CED12"/>
    <property type="match status" value="1"/>
</dbReference>
<feature type="region of interest" description="Disordered" evidence="1">
    <location>
        <begin position="297"/>
        <end position="366"/>
    </location>
</feature>
<protein>
    <recommendedName>
        <fullName evidence="2">ELMO domain-containing protein</fullName>
    </recommendedName>
</protein>
<organism evidence="3 4">
    <name type="scientific">Pythium insidiosum</name>
    <name type="common">Pythiosis disease agent</name>
    <dbReference type="NCBI Taxonomy" id="114742"/>
    <lineage>
        <taxon>Eukaryota</taxon>
        <taxon>Sar</taxon>
        <taxon>Stramenopiles</taxon>
        <taxon>Oomycota</taxon>
        <taxon>Peronosporomycetes</taxon>
        <taxon>Pythiales</taxon>
        <taxon>Pythiaceae</taxon>
        <taxon>Pythium</taxon>
    </lineage>
</organism>
<evidence type="ECO:0000313" key="4">
    <source>
        <dbReference type="Proteomes" id="UP001209570"/>
    </source>
</evidence>
<sequence>MGNQAGHELSEAEIGRRPTDREMMVLYGLQKKLFTRLVQSPEHLGLLKRYWDSHFVNKDKAPQFQPVSVFWCTEGGFSSDKPGADLRSMGELGLRSLVYFVETYPAESRMLKRAKGGYPFVKSAMAVGRALCELLHLVDEEGRPGKFPIIQTLYWQILETEESFYKLFALCFLLFEELYCDEIGRDRTLPVTEHISTTVIAQLVDAAKAKLLGTLKRAPMHLDDLRSLCMNGAQILSKSESSTAPRSKGDDALRSRSASLPSISRESSHLGAWKSHHQAKSMRLAAKSWTNDLVPADHTETRSETSSGSGSGGVAPRLSPWSPEIARSGPQPQTADDLFAGLVTKAPPSPVAETPMEPTRSAAPAS</sequence>
<gene>
    <name evidence="3" type="ORF">P43SY_006717</name>
</gene>
<proteinExistence type="predicted"/>
<name>A0AAD5LTP0_PYTIN</name>
<feature type="compositionally biased region" description="Polar residues" evidence="1">
    <location>
        <begin position="256"/>
        <end position="265"/>
    </location>
</feature>
<evidence type="ECO:0000313" key="3">
    <source>
        <dbReference type="EMBL" id="KAJ0409220.1"/>
    </source>
</evidence>
<dbReference type="EMBL" id="JAKCXM010000005">
    <property type="protein sequence ID" value="KAJ0409220.1"/>
    <property type="molecule type" value="Genomic_DNA"/>
</dbReference>
<feature type="domain" description="ELMO" evidence="2">
    <location>
        <begin position="42"/>
        <end position="207"/>
    </location>
</feature>
<keyword evidence="4" id="KW-1185">Reference proteome</keyword>
<dbReference type="AlphaFoldDB" id="A0AAD5LTP0"/>
<reference evidence="3" key="1">
    <citation type="submission" date="2021-12" db="EMBL/GenBank/DDBJ databases">
        <title>Prjna785345.</title>
        <authorList>
            <person name="Rujirawat T."/>
            <person name="Krajaejun T."/>
        </authorList>
    </citation>
    <scope>NUCLEOTIDE SEQUENCE</scope>
    <source>
        <strain evidence="3">Pi057C3</strain>
    </source>
</reference>
<comment type="caution">
    <text evidence="3">The sequence shown here is derived from an EMBL/GenBank/DDBJ whole genome shotgun (WGS) entry which is preliminary data.</text>
</comment>
<dbReference type="InterPro" id="IPR006816">
    <property type="entry name" value="ELMO_dom"/>
</dbReference>
<evidence type="ECO:0000259" key="2">
    <source>
        <dbReference type="PROSITE" id="PS51335"/>
    </source>
</evidence>
<evidence type="ECO:0000256" key="1">
    <source>
        <dbReference type="SAM" id="MobiDB-lite"/>
    </source>
</evidence>